<dbReference type="EMBL" id="JANPWB010000011">
    <property type="protein sequence ID" value="KAJ1130585.1"/>
    <property type="molecule type" value="Genomic_DNA"/>
</dbReference>
<organism evidence="2 3">
    <name type="scientific">Pleurodeles waltl</name>
    <name type="common">Iberian ribbed newt</name>
    <dbReference type="NCBI Taxonomy" id="8319"/>
    <lineage>
        <taxon>Eukaryota</taxon>
        <taxon>Metazoa</taxon>
        <taxon>Chordata</taxon>
        <taxon>Craniata</taxon>
        <taxon>Vertebrata</taxon>
        <taxon>Euteleostomi</taxon>
        <taxon>Amphibia</taxon>
        <taxon>Batrachia</taxon>
        <taxon>Caudata</taxon>
        <taxon>Salamandroidea</taxon>
        <taxon>Salamandridae</taxon>
        <taxon>Pleurodelinae</taxon>
        <taxon>Pleurodeles</taxon>
    </lineage>
</organism>
<accession>A0AAV7PUF3</accession>
<dbReference type="AlphaFoldDB" id="A0AAV7PUF3"/>
<reference evidence="2" key="1">
    <citation type="journal article" date="2022" name="bioRxiv">
        <title>Sequencing and chromosome-scale assembly of the giantPleurodeles waltlgenome.</title>
        <authorList>
            <person name="Brown T."/>
            <person name="Elewa A."/>
            <person name="Iarovenko S."/>
            <person name="Subramanian E."/>
            <person name="Araus A.J."/>
            <person name="Petzold A."/>
            <person name="Susuki M."/>
            <person name="Suzuki K.-i.T."/>
            <person name="Hayashi T."/>
            <person name="Toyoda A."/>
            <person name="Oliveira C."/>
            <person name="Osipova E."/>
            <person name="Leigh N.D."/>
            <person name="Simon A."/>
            <person name="Yun M.H."/>
        </authorList>
    </citation>
    <scope>NUCLEOTIDE SEQUENCE</scope>
    <source>
        <strain evidence="2">20211129_DDA</strain>
        <tissue evidence="2">Liver</tissue>
    </source>
</reference>
<evidence type="ECO:0000313" key="2">
    <source>
        <dbReference type="EMBL" id="KAJ1130585.1"/>
    </source>
</evidence>
<feature type="compositionally biased region" description="Polar residues" evidence="1">
    <location>
        <begin position="130"/>
        <end position="140"/>
    </location>
</feature>
<protein>
    <submittedName>
        <fullName evidence="2">Uncharacterized protein</fullName>
    </submittedName>
</protein>
<sequence>MSPQHLRCLARATQHPAAPEQTPARPGSINSTGPQAAIHLDGPKPGSGNLQEASSSAQGPEGGPQPAVTPKLQSKSSDPCSGPSGPPPPVRGLHNIQDPQACHELGRAHQTTRARTLLSPHPETPAGYTKPSSGCRQSRAPQGRKRTLLREQKPVTGCHRESVSPTRATHVQPREHPVLWDKAADNRAVSKRHTQGSVPQCWGVPNIKGTPGLGQDSAGMVGAH</sequence>
<dbReference type="Proteomes" id="UP001066276">
    <property type="component" value="Chromosome 7"/>
</dbReference>
<keyword evidence="3" id="KW-1185">Reference proteome</keyword>
<feature type="compositionally biased region" description="Polar residues" evidence="1">
    <location>
        <begin position="48"/>
        <end position="58"/>
    </location>
</feature>
<gene>
    <name evidence="2" type="ORF">NDU88_008936</name>
</gene>
<feature type="compositionally biased region" description="Basic and acidic residues" evidence="1">
    <location>
        <begin position="148"/>
        <end position="162"/>
    </location>
</feature>
<evidence type="ECO:0000256" key="1">
    <source>
        <dbReference type="SAM" id="MobiDB-lite"/>
    </source>
</evidence>
<comment type="caution">
    <text evidence="2">The sequence shown here is derived from an EMBL/GenBank/DDBJ whole genome shotgun (WGS) entry which is preliminary data.</text>
</comment>
<feature type="region of interest" description="Disordered" evidence="1">
    <location>
        <begin position="1"/>
        <end position="224"/>
    </location>
</feature>
<feature type="compositionally biased region" description="Basic and acidic residues" evidence="1">
    <location>
        <begin position="172"/>
        <end position="185"/>
    </location>
</feature>
<evidence type="ECO:0000313" key="3">
    <source>
        <dbReference type="Proteomes" id="UP001066276"/>
    </source>
</evidence>
<name>A0AAV7PUF3_PLEWA</name>
<proteinExistence type="predicted"/>
<feature type="compositionally biased region" description="Low complexity" evidence="1">
    <location>
        <begin position="74"/>
        <end position="83"/>
    </location>
</feature>